<reference evidence="3" key="1">
    <citation type="journal article" date="2023" name="Mol. Phylogenet. Evol.">
        <title>Genome-scale phylogeny and comparative genomics of the fungal order Sordariales.</title>
        <authorList>
            <person name="Hensen N."/>
            <person name="Bonometti L."/>
            <person name="Westerberg I."/>
            <person name="Brannstrom I.O."/>
            <person name="Guillou S."/>
            <person name="Cros-Aarteil S."/>
            <person name="Calhoun S."/>
            <person name="Haridas S."/>
            <person name="Kuo A."/>
            <person name="Mondo S."/>
            <person name="Pangilinan J."/>
            <person name="Riley R."/>
            <person name="LaButti K."/>
            <person name="Andreopoulos B."/>
            <person name="Lipzen A."/>
            <person name="Chen C."/>
            <person name="Yan M."/>
            <person name="Daum C."/>
            <person name="Ng V."/>
            <person name="Clum A."/>
            <person name="Steindorff A."/>
            <person name="Ohm R.A."/>
            <person name="Martin F."/>
            <person name="Silar P."/>
            <person name="Natvig D.O."/>
            <person name="Lalanne C."/>
            <person name="Gautier V."/>
            <person name="Ament-Velasquez S.L."/>
            <person name="Kruys A."/>
            <person name="Hutchinson M.I."/>
            <person name="Powell A.J."/>
            <person name="Barry K."/>
            <person name="Miller A.N."/>
            <person name="Grigoriev I.V."/>
            <person name="Debuchy R."/>
            <person name="Gladieux P."/>
            <person name="Hiltunen Thoren M."/>
            <person name="Johannesson H."/>
        </authorList>
    </citation>
    <scope>NUCLEOTIDE SEQUENCE</scope>
    <source>
        <strain evidence="3">CBS 757.83</strain>
    </source>
</reference>
<comment type="caution">
    <text evidence="3">The sequence shown here is derived from an EMBL/GenBank/DDBJ whole genome shotgun (WGS) entry which is preliminary data.</text>
</comment>
<evidence type="ECO:0000313" key="4">
    <source>
        <dbReference type="Proteomes" id="UP001305647"/>
    </source>
</evidence>
<protein>
    <recommendedName>
        <fullName evidence="2">DUF6594 domain-containing protein</fullName>
    </recommendedName>
</protein>
<evidence type="ECO:0000256" key="1">
    <source>
        <dbReference type="SAM" id="Phobius"/>
    </source>
</evidence>
<keyword evidence="1" id="KW-1133">Transmembrane helix</keyword>
<dbReference type="Pfam" id="PF20237">
    <property type="entry name" value="DUF6594"/>
    <property type="match status" value="1"/>
</dbReference>
<name>A0AAN6T5Z4_9PEZI</name>
<proteinExistence type="predicted"/>
<organism evidence="3 4">
    <name type="scientific">Parathielavia hyrcaniae</name>
    <dbReference type="NCBI Taxonomy" id="113614"/>
    <lineage>
        <taxon>Eukaryota</taxon>
        <taxon>Fungi</taxon>
        <taxon>Dikarya</taxon>
        <taxon>Ascomycota</taxon>
        <taxon>Pezizomycotina</taxon>
        <taxon>Sordariomycetes</taxon>
        <taxon>Sordariomycetidae</taxon>
        <taxon>Sordariales</taxon>
        <taxon>Chaetomiaceae</taxon>
        <taxon>Parathielavia</taxon>
    </lineage>
</organism>
<dbReference type="AlphaFoldDB" id="A0AAN6T5Z4"/>
<feature type="transmembrane region" description="Helical" evidence="1">
    <location>
        <begin position="81"/>
        <end position="103"/>
    </location>
</feature>
<dbReference type="Proteomes" id="UP001305647">
    <property type="component" value="Unassembled WGS sequence"/>
</dbReference>
<keyword evidence="1" id="KW-0472">Membrane</keyword>
<feature type="transmembrane region" description="Helical" evidence="1">
    <location>
        <begin position="54"/>
        <end position="74"/>
    </location>
</feature>
<keyword evidence="4" id="KW-1185">Reference proteome</keyword>
<keyword evidence="1" id="KW-0812">Transmembrane</keyword>
<evidence type="ECO:0000313" key="3">
    <source>
        <dbReference type="EMBL" id="KAK4106018.1"/>
    </source>
</evidence>
<gene>
    <name evidence="3" type="ORF">N658DRAFT_502556</name>
</gene>
<dbReference type="InterPro" id="IPR046529">
    <property type="entry name" value="DUF6594"/>
</dbReference>
<sequence length="158" mass="17684">MTGENKLDRLILDALLGDARSRRFDSMHVRDVRQWDGHMRAIIPTRTDNQYKRLLSRLVVSAIGAGFLIGPMWLMMIQRGLHVALVSTTVFVVVFGALAAFFLDSPAHVLSSTAAYAAVLFSSSLLRRLPFGEPDSVWYPLPLGMIRVHEDVKMTNKS</sequence>
<feature type="domain" description="DUF6594" evidence="2">
    <location>
        <begin position="32"/>
        <end position="120"/>
    </location>
</feature>
<accession>A0AAN6T5Z4</accession>
<dbReference type="EMBL" id="MU863624">
    <property type="protein sequence ID" value="KAK4106018.1"/>
    <property type="molecule type" value="Genomic_DNA"/>
</dbReference>
<evidence type="ECO:0000259" key="2">
    <source>
        <dbReference type="Pfam" id="PF20237"/>
    </source>
</evidence>
<reference evidence="3" key="2">
    <citation type="submission" date="2023-05" db="EMBL/GenBank/DDBJ databases">
        <authorList>
            <consortium name="Lawrence Berkeley National Laboratory"/>
            <person name="Steindorff A."/>
            <person name="Hensen N."/>
            <person name="Bonometti L."/>
            <person name="Westerberg I."/>
            <person name="Brannstrom I.O."/>
            <person name="Guillou S."/>
            <person name="Cros-Aarteil S."/>
            <person name="Calhoun S."/>
            <person name="Haridas S."/>
            <person name="Kuo A."/>
            <person name="Mondo S."/>
            <person name="Pangilinan J."/>
            <person name="Riley R."/>
            <person name="Labutti K."/>
            <person name="Andreopoulos B."/>
            <person name="Lipzen A."/>
            <person name="Chen C."/>
            <person name="Yanf M."/>
            <person name="Daum C."/>
            <person name="Ng V."/>
            <person name="Clum A."/>
            <person name="Ohm R."/>
            <person name="Martin F."/>
            <person name="Silar P."/>
            <person name="Natvig D."/>
            <person name="Lalanne C."/>
            <person name="Gautier V."/>
            <person name="Ament-Velasquez S.L."/>
            <person name="Kruys A."/>
            <person name="Hutchinson M.I."/>
            <person name="Powell A.J."/>
            <person name="Barry K."/>
            <person name="Miller A.N."/>
            <person name="Grigoriev I.V."/>
            <person name="Debuchy R."/>
            <person name="Gladieux P."/>
            <person name="Thoren M.H."/>
            <person name="Johannesson H."/>
        </authorList>
    </citation>
    <scope>NUCLEOTIDE SEQUENCE</scope>
    <source>
        <strain evidence="3">CBS 757.83</strain>
    </source>
</reference>